<evidence type="ECO:0000256" key="3">
    <source>
        <dbReference type="ARBA" id="ARBA00022801"/>
    </source>
</evidence>
<dbReference type="GO" id="GO:0003676">
    <property type="term" value="F:nucleic acid binding"/>
    <property type="evidence" value="ECO:0007669"/>
    <property type="project" value="InterPro"/>
</dbReference>
<dbReference type="SMART" id="SM00487">
    <property type="entry name" value="DEXDc"/>
    <property type="match status" value="1"/>
</dbReference>
<dbReference type="PROSITE" id="PS51192">
    <property type="entry name" value="HELICASE_ATP_BIND_1"/>
    <property type="match status" value="1"/>
</dbReference>
<feature type="region of interest" description="Disordered" evidence="7">
    <location>
        <begin position="455"/>
        <end position="502"/>
    </location>
</feature>
<dbReference type="PROSITE" id="PS51195">
    <property type="entry name" value="Q_MOTIF"/>
    <property type="match status" value="1"/>
</dbReference>
<dbReference type="STRING" id="2903.A0A0D3JE27"/>
<dbReference type="InterPro" id="IPR014001">
    <property type="entry name" value="Helicase_ATP-bd"/>
</dbReference>
<evidence type="ECO:0000256" key="5">
    <source>
        <dbReference type="ARBA" id="ARBA00022840"/>
    </source>
</evidence>
<feature type="domain" description="DEAD-box RNA helicase Q" evidence="10">
    <location>
        <begin position="34"/>
        <end position="62"/>
    </location>
</feature>
<evidence type="ECO:0000256" key="1">
    <source>
        <dbReference type="ARBA" id="ARBA00012552"/>
    </source>
</evidence>
<feature type="domain" description="Helicase ATP-binding" evidence="8">
    <location>
        <begin position="104"/>
        <end position="272"/>
    </location>
</feature>
<feature type="region of interest" description="Disordered" evidence="7">
    <location>
        <begin position="78"/>
        <end position="99"/>
    </location>
</feature>
<dbReference type="PROSITE" id="PS51194">
    <property type="entry name" value="HELICASE_CTER"/>
    <property type="match status" value="1"/>
</dbReference>
<reference evidence="12" key="1">
    <citation type="journal article" date="2013" name="Nature">
        <title>Pan genome of the phytoplankton Emiliania underpins its global distribution.</title>
        <authorList>
            <person name="Read B.A."/>
            <person name="Kegel J."/>
            <person name="Klute M.J."/>
            <person name="Kuo A."/>
            <person name="Lefebvre S.C."/>
            <person name="Maumus F."/>
            <person name="Mayer C."/>
            <person name="Miller J."/>
            <person name="Monier A."/>
            <person name="Salamov A."/>
            <person name="Young J."/>
            <person name="Aguilar M."/>
            <person name="Claverie J.M."/>
            <person name="Frickenhaus S."/>
            <person name="Gonzalez K."/>
            <person name="Herman E.K."/>
            <person name="Lin Y.C."/>
            <person name="Napier J."/>
            <person name="Ogata H."/>
            <person name="Sarno A.F."/>
            <person name="Shmutz J."/>
            <person name="Schroeder D."/>
            <person name="de Vargas C."/>
            <person name="Verret F."/>
            <person name="von Dassow P."/>
            <person name="Valentin K."/>
            <person name="Van de Peer Y."/>
            <person name="Wheeler G."/>
            <person name="Dacks J.B."/>
            <person name="Delwiche C.F."/>
            <person name="Dyhrman S.T."/>
            <person name="Glockner G."/>
            <person name="John U."/>
            <person name="Richards T."/>
            <person name="Worden A.Z."/>
            <person name="Zhang X."/>
            <person name="Grigoriev I.V."/>
            <person name="Allen A.E."/>
            <person name="Bidle K."/>
            <person name="Borodovsky M."/>
            <person name="Bowler C."/>
            <person name="Brownlee C."/>
            <person name="Cock J.M."/>
            <person name="Elias M."/>
            <person name="Gladyshev V.N."/>
            <person name="Groth M."/>
            <person name="Guda C."/>
            <person name="Hadaegh A."/>
            <person name="Iglesias-Rodriguez M.D."/>
            <person name="Jenkins J."/>
            <person name="Jones B.M."/>
            <person name="Lawson T."/>
            <person name="Leese F."/>
            <person name="Lindquist E."/>
            <person name="Lobanov A."/>
            <person name="Lomsadze A."/>
            <person name="Malik S.B."/>
            <person name="Marsh M.E."/>
            <person name="Mackinder L."/>
            <person name="Mock T."/>
            <person name="Mueller-Roeber B."/>
            <person name="Pagarete A."/>
            <person name="Parker M."/>
            <person name="Probert I."/>
            <person name="Quesneville H."/>
            <person name="Raines C."/>
            <person name="Rensing S.A."/>
            <person name="Riano-Pachon D.M."/>
            <person name="Richier S."/>
            <person name="Rokitta S."/>
            <person name="Shiraiwa Y."/>
            <person name="Soanes D.M."/>
            <person name="van der Giezen M."/>
            <person name="Wahlund T.M."/>
            <person name="Williams B."/>
            <person name="Wilson W."/>
            <person name="Wolfe G."/>
            <person name="Wurch L.L."/>
        </authorList>
    </citation>
    <scope>NUCLEOTIDE SEQUENCE</scope>
</reference>
<keyword evidence="2" id="KW-0547">Nucleotide-binding</keyword>
<dbReference type="Gene3D" id="3.40.50.300">
    <property type="entry name" value="P-loop containing nucleotide triphosphate hydrolases"/>
    <property type="match status" value="2"/>
</dbReference>
<dbReference type="InterPro" id="IPR027417">
    <property type="entry name" value="P-loop_NTPase"/>
</dbReference>
<dbReference type="GO" id="GO:0003724">
    <property type="term" value="F:RNA helicase activity"/>
    <property type="evidence" value="ECO:0007669"/>
    <property type="project" value="UniProtKB-EC"/>
</dbReference>
<name>A0A0D3JE27_EMIH1</name>
<keyword evidence="4" id="KW-0347">Helicase</keyword>
<dbReference type="InterPro" id="IPR001650">
    <property type="entry name" value="Helicase_C-like"/>
</dbReference>
<proteinExistence type="predicted"/>
<dbReference type="Proteomes" id="UP000013827">
    <property type="component" value="Unassembled WGS sequence"/>
</dbReference>
<sequence>MSSGIDFASYADIPVEVELPRSMPQLTAETAPVERFDELECGRVLQRNLRLAGFEVPTPVQAHSVPVALAGGDVISVAQTGSGETTPPPCSPPPPPPSSHLSATLAFMLPILKRLLQSGSRKGTRGYGGAYRRGRGEPVAIRALVLAPTRELAQQIHAEAEKFAFRTGLRVCVAYGGTPFGAQMRELERGCDILVATPGRINDMVQRGRVSLRAVQFLADRMLDMGFEPQIRSIVEEADMPAGRRQTVMFSATFPKAVRGIANSFLVDPLMLKVGRVGGAALSVTQKVVFVAGRDKTDETVELLQAVPGKTIVFVNTKRAADTLEAELSACGHPAASVHGDKDRSALFSQPPSLARARERALGDFKSGRINVLVGTDVLGRGIDVPEVTHVINYDAPDDIEDYTHRIGRTGRAGNTGLATTMLNAANRNIARDLLHTLTTSKQEARAPEWLADMAPLRKGGGRGRRGGGGGRGRGRRPSRYGGGGGGGGAYRGGGGGGSRRW</sequence>
<accession>A0A0D3JE27</accession>
<dbReference type="PANTHER" id="PTHR47958">
    <property type="entry name" value="ATP-DEPENDENT RNA HELICASE DBP3"/>
    <property type="match status" value="1"/>
</dbReference>
<reference evidence="11" key="2">
    <citation type="submission" date="2024-10" db="UniProtKB">
        <authorList>
            <consortium name="EnsemblProtists"/>
        </authorList>
    </citation>
    <scope>IDENTIFICATION</scope>
</reference>
<keyword evidence="3" id="KW-0378">Hydrolase</keyword>
<evidence type="ECO:0000259" key="9">
    <source>
        <dbReference type="PROSITE" id="PS51194"/>
    </source>
</evidence>
<dbReference type="GO" id="GO:0005524">
    <property type="term" value="F:ATP binding"/>
    <property type="evidence" value="ECO:0007669"/>
    <property type="project" value="UniProtKB-KW"/>
</dbReference>
<dbReference type="CDD" id="cd18787">
    <property type="entry name" value="SF2_C_DEAD"/>
    <property type="match status" value="1"/>
</dbReference>
<evidence type="ECO:0000256" key="7">
    <source>
        <dbReference type="SAM" id="MobiDB-lite"/>
    </source>
</evidence>
<dbReference type="EnsemblProtists" id="EOD21762">
    <property type="protein sequence ID" value="EOD21762"/>
    <property type="gene ID" value="EMIHUDRAFT_65228"/>
</dbReference>
<dbReference type="InterPro" id="IPR011545">
    <property type="entry name" value="DEAD/DEAH_box_helicase_dom"/>
</dbReference>
<dbReference type="eggNOG" id="KOG0335">
    <property type="taxonomic scope" value="Eukaryota"/>
</dbReference>
<organism evidence="11 12">
    <name type="scientific">Emiliania huxleyi (strain CCMP1516)</name>
    <dbReference type="NCBI Taxonomy" id="280463"/>
    <lineage>
        <taxon>Eukaryota</taxon>
        <taxon>Haptista</taxon>
        <taxon>Haptophyta</taxon>
        <taxon>Prymnesiophyceae</taxon>
        <taxon>Isochrysidales</taxon>
        <taxon>Noelaerhabdaceae</taxon>
        <taxon>Emiliania</taxon>
    </lineage>
</organism>
<keyword evidence="12" id="KW-1185">Reference proteome</keyword>
<dbReference type="EC" id="3.6.4.13" evidence="1"/>
<dbReference type="SUPFAM" id="SSF52540">
    <property type="entry name" value="P-loop containing nucleoside triphosphate hydrolases"/>
    <property type="match status" value="2"/>
</dbReference>
<feature type="short sequence motif" description="Q motif" evidence="6">
    <location>
        <begin position="34"/>
        <end position="62"/>
    </location>
</feature>
<dbReference type="PaxDb" id="2903-EOD21762"/>
<feature type="compositionally biased region" description="Pro residues" evidence="7">
    <location>
        <begin position="86"/>
        <end position="98"/>
    </location>
</feature>
<evidence type="ECO:0000256" key="2">
    <source>
        <dbReference type="ARBA" id="ARBA00022741"/>
    </source>
</evidence>
<dbReference type="SMART" id="SM00490">
    <property type="entry name" value="HELICc"/>
    <property type="match status" value="1"/>
</dbReference>
<evidence type="ECO:0000256" key="6">
    <source>
        <dbReference type="PROSITE-ProRule" id="PRU00552"/>
    </source>
</evidence>
<dbReference type="Pfam" id="PF00271">
    <property type="entry name" value="Helicase_C"/>
    <property type="match status" value="1"/>
</dbReference>
<dbReference type="Pfam" id="PF00270">
    <property type="entry name" value="DEAD"/>
    <property type="match status" value="1"/>
</dbReference>
<protein>
    <recommendedName>
        <fullName evidence="1">RNA helicase</fullName>
        <ecNumber evidence="1">3.6.4.13</ecNumber>
    </recommendedName>
</protein>
<dbReference type="GO" id="GO:0016787">
    <property type="term" value="F:hydrolase activity"/>
    <property type="evidence" value="ECO:0007669"/>
    <property type="project" value="UniProtKB-KW"/>
</dbReference>
<feature type="compositionally biased region" description="Gly residues" evidence="7">
    <location>
        <begin position="481"/>
        <end position="502"/>
    </location>
</feature>
<dbReference type="InterPro" id="IPR014014">
    <property type="entry name" value="RNA_helicase_DEAD_Q_motif"/>
</dbReference>
<evidence type="ECO:0000259" key="10">
    <source>
        <dbReference type="PROSITE" id="PS51195"/>
    </source>
</evidence>
<evidence type="ECO:0000256" key="4">
    <source>
        <dbReference type="ARBA" id="ARBA00022806"/>
    </source>
</evidence>
<evidence type="ECO:0000313" key="11">
    <source>
        <dbReference type="EnsemblProtists" id="EOD21762"/>
    </source>
</evidence>
<dbReference type="AlphaFoldDB" id="A0A0D3JE27"/>
<feature type="domain" description="Helicase C-terminal" evidence="9">
    <location>
        <begin position="299"/>
        <end position="455"/>
    </location>
</feature>
<evidence type="ECO:0000259" key="8">
    <source>
        <dbReference type="PROSITE" id="PS51192"/>
    </source>
</evidence>
<keyword evidence="5" id="KW-0067">ATP-binding</keyword>
<evidence type="ECO:0000313" key="12">
    <source>
        <dbReference type="Proteomes" id="UP000013827"/>
    </source>
</evidence>